<dbReference type="GO" id="GO:0005634">
    <property type="term" value="C:nucleus"/>
    <property type="evidence" value="ECO:0007669"/>
    <property type="project" value="TreeGrafter"/>
</dbReference>
<dbReference type="EMBL" id="HF936600">
    <property type="protein sequence ID" value="CCX34685.1"/>
    <property type="molecule type" value="Genomic_DNA"/>
</dbReference>
<dbReference type="AlphaFoldDB" id="U4LRV0"/>
<accession>U4LRV0</accession>
<dbReference type="Proteomes" id="UP000018144">
    <property type="component" value="Unassembled WGS sequence"/>
</dbReference>
<gene>
    <name evidence="1" type="ORF">PCON_04180</name>
</gene>
<organism evidence="1 2">
    <name type="scientific">Pyronema omphalodes (strain CBS 100304)</name>
    <name type="common">Pyronema confluens</name>
    <dbReference type="NCBI Taxonomy" id="1076935"/>
    <lineage>
        <taxon>Eukaryota</taxon>
        <taxon>Fungi</taxon>
        <taxon>Dikarya</taxon>
        <taxon>Ascomycota</taxon>
        <taxon>Pezizomycotina</taxon>
        <taxon>Pezizomycetes</taxon>
        <taxon>Pezizales</taxon>
        <taxon>Pyronemataceae</taxon>
        <taxon>Pyronema</taxon>
    </lineage>
</organism>
<dbReference type="GO" id="GO:0016538">
    <property type="term" value="F:cyclin-dependent protein serine/threonine kinase regulator activity"/>
    <property type="evidence" value="ECO:0007669"/>
    <property type="project" value="TreeGrafter"/>
</dbReference>
<dbReference type="PANTHER" id="PTHR15615:SF27">
    <property type="entry name" value="PHO85 CYCLIN CLG1"/>
    <property type="match status" value="1"/>
</dbReference>
<sequence length="445" mass="50591">MPCIFQNQSHPLTPPEYQYNSGCFPVSQHPHVLGAQAFPEKGVYEINCDVYGRKMAPSFIRSMPPHQQHVQQHYNNMFTGHSGPPGITHPGNHYGQYAPVGHRGRIRQQPEIPVEQPVVEEKPPTGGVSAHLDYEMEEMTDFVGNVAQQLVLGGYRPTENLLPSYRKFVYQILSSTRLPSSTILLGLAYLKERMDIINRGPATEQNVYRLLTISLLLASKFLDDNTFQNKSWSEVTNIPVTELNALEKEWLRAINWNLHIDPKGDKGFKRYKEMWDSWVRKKAAPSALAPIDTNLRRPSHASIQNYVPQQQQQNHYQVFTPPHSAIMSDRSLPQFQLPPPRAVQQSNEAPVYGWEFHYRGDYSPPSAPETGPTTPEGHFGWSAASVPYSMHTGHQQSNFSRLPPIATYNHNGWHQHHPSAANCYQCRMQSTEQFFNTNYGQPITA</sequence>
<evidence type="ECO:0000313" key="2">
    <source>
        <dbReference type="Proteomes" id="UP000018144"/>
    </source>
</evidence>
<proteinExistence type="predicted"/>
<dbReference type="InterPro" id="IPR036915">
    <property type="entry name" value="Cyclin-like_sf"/>
</dbReference>
<dbReference type="GO" id="GO:0019901">
    <property type="term" value="F:protein kinase binding"/>
    <property type="evidence" value="ECO:0007669"/>
    <property type="project" value="InterPro"/>
</dbReference>
<dbReference type="InterPro" id="IPR013922">
    <property type="entry name" value="Cyclin_PHO80-like"/>
</dbReference>
<keyword evidence="2" id="KW-1185">Reference proteome</keyword>
<name>U4LRV0_PYROM</name>
<protein>
    <submittedName>
        <fullName evidence="1">Similar to Meiotically up-regulated gene 80 protein acc. no. O14336</fullName>
    </submittedName>
</protein>
<dbReference type="Gene3D" id="1.10.472.10">
    <property type="entry name" value="Cyclin-like"/>
    <property type="match status" value="1"/>
</dbReference>
<evidence type="ECO:0000313" key="1">
    <source>
        <dbReference type="EMBL" id="CCX34685.1"/>
    </source>
</evidence>
<dbReference type="PANTHER" id="PTHR15615">
    <property type="match status" value="1"/>
</dbReference>
<dbReference type="eggNOG" id="ENOG502S0QI">
    <property type="taxonomic scope" value="Eukaryota"/>
</dbReference>
<dbReference type="OrthoDB" id="244495at2759"/>
<dbReference type="CDD" id="cd20557">
    <property type="entry name" value="CYCLIN_ScPCL1-like"/>
    <property type="match status" value="1"/>
</dbReference>
<reference evidence="1 2" key="1">
    <citation type="journal article" date="2013" name="PLoS Genet.">
        <title>The genome and development-dependent transcriptomes of Pyronema confluens: a window into fungal evolution.</title>
        <authorList>
            <person name="Traeger S."/>
            <person name="Altegoer F."/>
            <person name="Freitag M."/>
            <person name="Gabaldon T."/>
            <person name="Kempken F."/>
            <person name="Kumar A."/>
            <person name="Marcet-Houben M."/>
            <person name="Poggeler S."/>
            <person name="Stajich J.E."/>
            <person name="Nowrousian M."/>
        </authorList>
    </citation>
    <scope>NUCLEOTIDE SEQUENCE [LARGE SCALE GENOMIC DNA]</scope>
    <source>
        <strain evidence="2">CBS 100304</strain>
        <tissue evidence="1">Vegetative mycelium</tissue>
    </source>
</reference>
<dbReference type="OMA" id="HWDTWRA"/>
<dbReference type="SUPFAM" id="SSF47954">
    <property type="entry name" value="Cyclin-like"/>
    <property type="match status" value="1"/>
</dbReference>
<dbReference type="GO" id="GO:0000307">
    <property type="term" value="C:cyclin-dependent protein kinase holoenzyme complex"/>
    <property type="evidence" value="ECO:0007669"/>
    <property type="project" value="TreeGrafter"/>
</dbReference>
<dbReference type="Pfam" id="PF08613">
    <property type="entry name" value="Cyclin"/>
    <property type="match status" value="1"/>
</dbReference>